<organism evidence="1 2">
    <name type="scientific">Nemania bipapillata</name>
    <dbReference type="NCBI Taxonomy" id="110536"/>
    <lineage>
        <taxon>Eukaryota</taxon>
        <taxon>Fungi</taxon>
        <taxon>Dikarya</taxon>
        <taxon>Ascomycota</taxon>
        <taxon>Pezizomycotina</taxon>
        <taxon>Sordariomycetes</taxon>
        <taxon>Xylariomycetidae</taxon>
        <taxon>Xylariales</taxon>
        <taxon>Xylariaceae</taxon>
        <taxon>Nemania</taxon>
    </lineage>
</organism>
<keyword evidence="2" id="KW-1185">Reference proteome</keyword>
<dbReference type="Proteomes" id="UP001153334">
    <property type="component" value="Unassembled WGS sequence"/>
</dbReference>
<comment type="caution">
    <text evidence="1">The sequence shown here is derived from an EMBL/GenBank/DDBJ whole genome shotgun (WGS) entry which is preliminary data.</text>
</comment>
<accession>A0ACC2J9B6</accession>
<name>A0ACC2J9B6_9PEZI</name>
<evidence type="ECO:0000313" key="2">
    <source>
        <dbReference type="Proteomes" id="UP001153334"/>
    </source>
</evidence>
<protein>
    <submittedName>
        <fullName evidence="1">Uncharacterized protein</fullName>
    </submittedName>
</protein>
<gene>
    <name evidence="1" type="ORF">ONZ43_g103</name>
</gene>
<reference evidence="1" key="1">
    <citation type="submission" date="2022-11" db="EMBL/GenBank/DDBJ databases">
        <title>Genome Sequence of Nemania bipapillata.</title>
        <authorList>
            <person name="Buettner E."/>
        </authorList>
    </citation>
    <scope>NUCLEOTIDE SEQUENCE</scope>
    <source>
        <strain evidence="1">CP14</strain>
    </source>
</reference>
<evidence type="ECO:0000313" key="1">
    <source>
        <dbReference type="EMBL" id="KAJ8124098.1"/>
    </source>
</evidence>
<sequence length="780" mass="86922">MYYQHTATRHIIVAGDVPIDLFVYPTSNLSSTIADQQLSHVHMSSSGAALIGELLSQLIEKPEEQVEGGQRKQHQKVHWPSHESNEDYSLQGVSAITELDVLNVDEQGIATFKVNRRRRLDTKPRWQCPPFESSVSDILILQDADGDFANSNEAIGFCKQASPKLLVYRMARPLGEGKIWDIVRNGHPEALLVVVNADDLRAEGIELSYGLSWEKTCEDFVEKIGTNGKLDTLITCANLIVLFGCDAAIFHRGRQMAEPKLIFDPLRTEGAFTRQHLGEFPGLIETFIGGFASFVGAEILPDLLTNIQHSDDPLITFTIPSETISSRSNLGGGKWSILHSNIGDLVQVAYHIARRGTLSAANWIPVENFGSLKVLDRSEIESFRTIFHAVREHLSGGQSRPFNIGIFGSRGSGKSFAAVQVVKAAAASCGRTIRQLRFNLAQFSTAEALSIAFSSVSECALSGTIALVYINGFDTDLQGDRLGWLVHLLLPMHVGQVLDHGEMRNIGPAILLFGSNTTSSLEEFQSHIKDEADKMPRVQEFLSCLDGYVDVIGIDKADDQDEMFPVRRAAVLHALLKEREPKLQGASGISIDDSVLSGLLMVPRFHHGIRSLRTIISTSKVTDKSHFERAALPPAAQLRLHLDVDEFLKHSEGNTLSDEVREHIAECIHETYVKCRREMVKNESQKKDLENDSALVSWDELSEELKESSRAHASDIPRKLRLIFCYLAKMGDGQEKVEQFNETEVEKLAFEEHERWNAERLSKQWHLGERDNLVPSSYVM</sequence>
<dbReference type="EMBL" id="JAPESX010000010">
    <property type="protein sequence ID" value="KAJ8124098.1"/>
    <property type="molecule type" value="Genomic_DNA"/>
</dbReference>
<proteinExistence type="predicted"/>